<evidence type="ECO:0000313" key="2">
    <source>
        <dbReference type="EMBL" id="KGE72067.1"/>
    </source>
</evidence>
<organism evidence="2 3">
    <name type="scientific">Spirochaeta lutea</name>
    <dbReference type="NCBI Taxonomy" id="1480694"/>
    <lineage>
        <taxon>Bacteria</taxon>
        <taxon>Pseudomonadati</taxon>
        <taxon>Spirochaetota</taxon>
        <taxon>Spirochaetia</taxon>
        <taxon>Spirochaetales</taxon>
        <taxon>Spirochaetaceae</taxon>
        <taxon>Spirochaeta</taxon>
    </lineage>
</organism>
<dbReference type="AlphaFoldDB" id="A0A098R010"/>
<proteinExistence type="predicted"/>
<dbReference type="RefSeq" id="WP_037547517.1">
    <property type="nucleotide sequence ID" value="NZ_JNUP01000063.1"/>
</dbReference>
<keyword evidence="3" id="KW-1185">Reference proteome</keyword>
<feature type="signal peptide" evidence="1">
    <location>
        <begin position="1"/>
        <end position="19"/>
    </location>
</feature>
<comment type="caution">
    <text evidence="2">The sequence shown here is derived from an EMBL/GenBank/DDBJ whole genome shotgun (WGS) entry which is preliminary data.</text>
</comment>
<gene>
    <name evidence="2" type="ORF">DC28_08150</name>
</gene>
<sequence length="154" mass="17018">MRKVIGVLIILLGMGQMFAGGTSEEGSMKKDDTMMQEEAMEKDDAMMMSAMAMKMEYTTPEEAAMYAETGPTVLLFLDDSEESMAAKMMIDNEFAKIPPQVTVITVPKSAREVWQKYEVSSGGTFIRIDAMGMAAERWTGGGVETLVMHTDEEM</sequence>
<accession>A0A098R010</accession>
<evidence type="ECO:0000313" key="3">
    <source>
        <dbReference type="Proteomes" id="UP000029692"/>
    </source>
</evidence>
<reference evidence="2 3" key="1">
    <citation type="submission" date="2014-05" db="EMBL/GenBank/DDBJ databases">
        <title>De novo Genome Sequence of Spirocheata sp.</title>
        <authorList>
            <person name="Shivani Y."/>
            <person name="Subhash Y."/>
            <person name="Tushar L."/>
            <person name="Sasikala C."/>
            <person name="Ramana C.V."/>
        </authorList>
    </citation>
    <scope>NUCLEOTIDE SEQUENCE [LARGE SCALE GENOMIC DNA]</scope>
    <source>
        <strain evidence="2 3">JC230</strain>
    </source>
</reference>
<dbReference type="Proteomes" id="UP000029692">
    <property type="component" value="Unassembled WGS sequence"/>
</dbReference>
<dbReference type="STRING" id="1480694.DC28_08150"/>
<dbReference type="EMBL" id="JNUP01000063">
    <property type="protein sequence ID" value="KGE72067.1"/>
    <property type="molecule type" value="Genomic_DNA"/>
</dbReference>
<name>A0A098R010_9SPIO</name>
<feature type="chain" id="PRO_5001946674" description="Thioredoxin domain-containing protein" evidence="1">
    <location>
        <begin position="20"/>
        <end position="154"/>
    </location>
</feature>
<evidence type="ECO:0000256" key="1">
    <source>
        <dbReference type="SAM" id="SignalP"/>
    </source>
</evidence>
<keyword evidence="1" id="KW-0732">Signal</keyword>
<protein>
    <recommendedName>
        <fullName evidence="4">Thioredoxin domain-containing protein</fullName>
    </recommendedName>
</protein>
<evidence type="ECO:0008006" key="4">
    <source>
        <dbReference type="Google" id="ProtNLM"/>
    </source>
</evidence>